<evidence type="ECO:0000313" key="2">
    <source>
        <dbReference type="Proteomes" id="UP000283841"/>
    </source>
</evidence>
<organism evidence="1 2">
    <name type="scientific">Byssochlamys spectabilis</name>
    <name type="common">Paecilomyces variotii</name>
    <dbReference type="NCBI Taxonomy" id="264951"/>
    <lineage>
        <taxon>Eukaryota</taxon>
        <taxon>Fungi</taxon>
        <taxon>Dikarya</taxon>
        <taxon>Ascomycota</taxon>
        <taxon>Pezizomycotina</taxon>
        <taxon>Eurotiomycetes</taxon>
        <taxon>Eurotiomycetidae</taxon>
        <taxon>Eurotiales</taxon>
        <taxon>Thermoascaceae</taxon>
        <taxon>Paecilomyces</taxon>
    </lineage>
</organism>
<reference evidence="1 2" key="1">
    <citation type="journal article" date="2018" name="Front. Microbiol.">
        <title>Genomic and genetic insights into a cosmopolitan fungus, Paecilomyces variotii (Eurotiales).</title>
        <authorList>
            <person name="Urquhart A.S."/>
            <person name="Mondo S.J."/>
            <person name="Makela M.R."/>
            <person name="Hane J.K."/>
            <person name="Wiebenga A."/>
            <person name="He G."/>
            <person name="Mihaltcheva S."/>
            <person name="Pangilinan J."/>
            <person name="Lipzen A."/>
            <person name="Barry K."/>
            <person name="de Vries R.P."/>
            <person name="Grigoriev I.V."/>
            <person name="Idnurm A."/>
        </authorList>
    </citation>
    <scope>NUCLEOTIDE SEQUENCE [LARGE SCALE GENOMIC DNA]</scope>
    <source>
        <strain evidence="1 2">CBS 101075</strain>
    </source>
</reference>
<dbReference type="EMBL" id="RCNU01000001">
    <property type="protein sequence ID" value="RWQ99568.1"/>
    <property type="molecule type" value="Genomic_DNA"/>
</dbReference>
<gene>
    <name evidence="1" type="ORF">C8Q69DRAFT_29562</name>
</gene>
<name>A0A443I654_BYSSP</name>
<sequence length="302" mass="32210">MPVVCEFILVSLFPSEQVLVTSTAQKCELDAGVSPPVEAPVPPPGTGGLVRLPPPPSSSPNPIYPWRPGCAAFTPPASALPPPSPTSRASSSRAAATMKATAAFHSLTGIVSRGCSPHALLAALPALTKIFMRNNPPQTTAIISRVFSAHTYPILNVFRCVQMCSDVFRCVQMCSDVLLCCCVVLVTSRGGYYGPLGGTGYGKSSLGKAQMSPPTPASLQTEYSMYNWRIQHEDHIEHFRGILVGIRRLGCCLVGPGSRICICFLLSKRSRPAVFIITIIASSSLSRKASRLSPWPSPNRSS</sequence>
<dbReference type="Proteomes" id="UP000283841">
    <property type="component" value="Unassembled WGS sequence"/>
</dbReference>
<accession>A0A443I654</accession>
<dbReference type="VEuPathDB" id="FungiDB:C8Q69DRAFT_29562"/>
<dbReference type="GeneID" id="39596356"/>
<evidence type="ECO:0000313" key="1">
    <source>
        <dbReference type="EMBL" id="RWQ99568.1"/>
    </source>
</evidence>
<keyword evidence="2" id="KW-1185">Reference proteome</keyword>
<dbReference type="RefSeq" id="XP_028489213.1">
    <property type="nucleotide sequence ID" value="XM_028627079.1"/>
</dbReference>
<comment type="caution">
    <text evidence="1">The sequence shown here is derived from an EMBL/GenBank/DDBJ whole genome shotgun (WGS) entry which is preliminary data.</text>
</comment>
<protein>
    <submittedName>
        <fullName evidence="1">Uncharacterized protein</fullName>
    </submittedName>
</protein>
<dbReference type="AlphaFoldDB" id="A0A443I654"/>
<proteinExistence type="predicted"/>